<dbReference type="AlphaFoldDB" id="A0A5P8K4Y1"/>
<feature type="domain" description="eCIS core" evidence="2">
    <location>
        <begin position="118"/>
        <end position="189"/>
    </location>
</feature>
<feature type="region of interest" description="Disordered" evidence="1">
    <location>
        <begin position="266"/>
        <end position="285"/>
    </location>
</feature>
<name>A0A5P8K4Y1_9ACTN</name>
<dbReference type="InterPro" id="IPR025295">
    <property type="entry name" value="eCIS_core_dom"/>
</dbReference>
<dbReference type="SUPFAM" id="SSF56300">
    <property type="entry name" value="Metallo-dependent phosphatases"/>
    <property type="match status" value="1"/>
</dbReference>
<evidence type="ECO:0000256" key="1">
    <source>
        <dbReference type="SAM" id="MobiDB-lite"/>
    </source>
</evidence>
<protein>
    <submittedName>
        <fullName evidence="3">DUF4157 domain-containing protein</fullName>
    </submittedName>
</protein>
<dbReference type="Proteomes" id="UP000327294">
    <property type="component" value="Chromosome"/>
</dbReference>
<dbReference type="Pfam" id="PF13699">
    <property type="entry name" value="eCIS_core"/>
    <property type="match status" value="1"/>
</dbReference>
<dbReference type="InterPro" id="IPR029052">
    <property type="entry name" value="Metallo-depent_PP-like"/>
</dbReference>
<dbReference type="EMBL" id="CP045096">
    <property type="protein sequence ID" value="QFQ98315.1"/>
    <property type="molecule type" value="Genomic_DNA"/>
</dbReference>
<feature type="compositionally biased region" description="Basic and acidic residues" evidence="1">
    <location>
        <begin position="210"/>
        <end position="220"/>
    </location>
</feature>
<feature type="region of interest" description="Disordered" evidence="1">
    <location>
        <begin position="318"/>
        <end position="338"/>
    </location>
</feature>
<sequence length="474" mass="50540">MSLARKKDVMTVKGKIPQQPRVAPSSPGTTVQRMLALQSTAGNRAAAEMVRRGGLPEAQAPHQHGPACGHRERAAVQRCATDVTVARAEDEHEHAHDTGPEGQSALLAAAMKSPSAALPASVVAKAGAFYQNDALASTRVHQDVVAQRATEAMGAAAMTVGNHIFLSAGAAASEELIGHELSHVDKNLKGVPETGHNNGAGVTVTNPRQNSERDAERDGHAYAAGQRTAPSLVASQTGANASAGPVQRMLEEGQSSEEGRRIALQDGPSELSGEDHVASLPEDSDQEVILQRGITPTQRKAMVKEVIRGSFISLSKMTAKPDEDATKPDPEHVRGYVNQDKDNPEVAKLIEFSTKSHIATGFAGEASFGIVLTIKIKRKFLAKGATGNESGWIARQGAPYDIVGIERKDQGVDKLTPLTEGEFREVVKKEEMAEFLLKMQDPADKAQHMSAIEPSKKMAEVQKLFAYNKAVYGP</sequence>
<dbReference type="KEGG" id="sphv:F9278_21370"/>
<evidence type="ECO:0000313" key="4">
    <source>
        <dbReference type="Proteomes" id="UP000327294"/>
    </source>
</evidence>
<feature type="region of interest" description="Disordered" evidence="1">
    <location>
        <begin position="192"/>
        <end position="260"/>
    </location>
</feature>
<organism evidence="3 4">
    <name type="scientific">Streptomyces phaeolivaceus</name>
    <dbReference type="NCBI Taxonomy" id="2653200"/>
    <lineage>
        <taxon>Bacteria</taxon>
        <taxon>Bacillati</taxon>
        <taxon>Actinomycetota</taxon>
        <taxon>Actinomycetes</taxon>
        <taxon>Kitasatosporales</taxon>
        <taxon>Streptomycetaceae</taxon>
        <taxon>Streptomyces</taxon>
    </lineage>
</organism>
<keyword evidence="4" id="KW-1185">Reference proteome</keyword>
<reference evidence="3 4" key="1">
    <citation type="submission" date="2019-10" db="EMBL/GenBank/DDBJ databases">
        <title>Streptomyces sp. strain GY16 isolated from leaves of Broussonetia papyrifera.</title>
        <authorList>
            <person name="Mo P."/>
        </authorList>
    </citation>
    <scope>NUCLEOTIDE SEQUENCE [LARGE SCALE GENOMIC DNA]</scope>
    <source>
        <strain evidence="3 4">GY16</strain>
    </source>
</reference>
<gene>
    <name evidence="3" type="ORF">F9278_21370</name>
</gene>
<dbReference type="RefSeq" id="WP_152169783.1">
    <property type="nucleotide sequence ID" value="NZ_CP045096.1"/>
</dbReference>
<accession>A0A5P8K4Y1</accession>
<feature type="compositionally biased region" description="Basic and acidic residues" evidence="1">
    <location>
        <begin position="319"/>
        <end position="338"/>
    </location>
</feature>
<evidence type="ECO:0000259" key="2">
    <source>
        <dbReference type="Pfam" id="PF13699"/>
    </source>
</evidence>
<proteinExistence type="predicted"/>
<evidence type="ECO:0000313" key="3">
    <source>
        <dbReference type="EMBL" id="QFQ98315.1"/>
    </source>
</evidence>